<dbReference type="InterPro" id="IPR013813">
    <property type="entry name" value="Endoribo_LPSP/chorism_mut-like"/>
</dbReference>
<comment type="caution">
    <text evidence="1">The sequence shown here is derived from an EMBL/GenBank/DDBJ whole genome shotgun (WGS) entry which is preliminary data.</text>
</comment>
<sequence>MARSLRPTSRAARVPTRRAASSLDEQIARGAPGAVEQRLAELGYELPPVGTPKGSYGLTSRMGNTLYVCGHLPIPPSGELIVGRVGADLDADAAKDAAFWCGMNILATLREVVGFENVVQVHKLVGFVNCVDGFEAQPTVINGCSDLLYEVLGDKGRHARSAVGVNVLPLGVPVEIEAVVEVN</sequence>
<organism evidence="1 2">
    <name type="scientific">Aureococcus anophagefferens</name>
    <name type="common">Harmful bloom alga</name>
    <dbReference type="NCBI Taxonomy" id="44056"/>
    <lineage>
        <taxon>Eukaryota</taxon>
        <taxon>Sar</taxon>
        <taxon>Stramenopiles</taxon>
        <taxon>Ochrophyta</taxon>
        <taxon>Pelagophyceae</taxon>
        <taxon>Pelagomonadales</taxon>
        <taxon>Pelagomonadaceae</taxon>
        <taxon>Aureococcus</taxon>
    </lineage>
</organism>
<gene>
    <name evidence="1" type="ORF">SO694_00149044</name>
</gene>
<dbReference type="KEGG" id="aaf:AURANDRAFT_22059"/>
<reference evidence="1 2" key="1">
    <citation type="submission" date="2024-03" db="EMBL/GenBank/DDBJ databases">
        <title>Aureococcus anophagefferens CCMP1851 and Kratosvirus quantuckense: Draft genome of a second virus-susceptible host strain in the model system.</title>
        <authorList>
            <person name="Chase E."/>
            <person name="Truchon A.R."/>
            <person name="Schepens W."/>
            <person name="Wilhelm S.W."/>
        </authorList>
    </citation>
    <scope>NUCLEOTIDE SEQUENCE [LARGE SCALE GENOMIC DNA]</scope>
    <source>
        <strain evidence="1 2">CCMP1851</strain>
    </source>
</reference>
<accession>A0ABR1FNG1</accession>
<name>A0ABR1FNG1_AURAN</name>
<dbReference type="SUPFAM" id="SSF55298">
    <property type="entry name" value="YjgF-like"/>
    <property type="match status" value="1"/>
</dbReference>
<dbReference type="Proteomes" id="UP001363151">
    <property type="component" value="Unassembled WGS sequence"/>
</dbReference>
<dbReference type="PANTHER" id="PTHR43760">
    <property type="entry name" value="ENDORIBONUCLEASE-RELATED"/>
    <property type="match status" value="1"/>
</dbReference>
<dbReference type="EMBL" id="JBBJCI010000347">
    <property type="protein sequence ID" value="KAK7234115.1"/>
    <property type="molecule type" value="Genomic_DNA"/>
</dbReference>
<dbReference type="Pfam" id="PF14588">
    <property type="entry name" value="YjgF_endoribonc"/>
    <property type="match status" value="1"/>
</dbReference>
<dbReference type="InterPro" id="IPR035959">
    <property type="entry name" value="RutC-like_sf"/>
</dbReference>
<evidence type="ECO:0000313" key="1">
    <source>
        <dbReference type="EMBL" id="KAK7234115.1"/>
    </source>
</evidence>
<evidence type="ECO:0000313" key="2">
    <source>
        <dbReference type="Proteomes" id="UP001363151"/>
    </source>
</evidence>
<proteinExistence type="predicted"/>
<dbReference type="CDD" id="cd02199">
    <property type="entry name" value="YjgF_YER057c_UK114_like_1"/>
    <property type="match status" value="1"/>
</dbReference>
<protein>
    <submittedName>
        <fullName evidence="1">Endoribonuclease</fullName>
    </submittedName>
</protein>
<keyword evidence="2" id="KW-1185">Reference proteome</keyword>
<dbReference type="PANTHER" id="PTHR43760:SF1">
    <property type="entry name" value="ENDORIBONUCLEASE L-PSP_CHORISMATE MUTASE-LIKE DOMAIN-CONTAINING PROTEIN"/>
    <property type="match status" value="1"/>
</dbReference>
<dbReference type="Gene3D" id="3.30.1330.40">
    <property type="entry name" value="RutC-like"/>
    <property type="match status" value="1"/>
</dbReference>